<accession>A0A8J2LAN2</accession>
<dbReference type="AlphaFoldDB" id="A0A8J2LAN2"/>
<evidence type="ECO:0000313" key="2">
    <source>
        <dbReference type="Proteomes" id="UP000708208"/>
    </source>
</evidence>
<reference evidence="1" key="1">
    <citation type="submission" date="2021-06" db="EMBL/GenBank/DDBJ databases">
        <authorList>
            <person name="Hodson N. C."/>
            <person name="Mongue J. A."/>
            <person name="Jaron S. K."/>
        </authorList>
    </citation>
    <scope>NUCLEOTIDE SEQUENCE</scope>
</reference>
<name>A0A8J2LAN2_9HEXA</name>
<proteinExistence type="predicted"/>
<protein>
    <submittedName>
        <fullName evidence="1">Uncharacterized protein</fullName>
    </submittedName>
</protein>
<evidence type="ECO:0000313" key="1">
    <source>
        <dbReference type="EMBL" id="CAG7830680.1"/>
    </source>
</evidence>
<sequence length="26" mass="2931">CKTSVVDLQLFPRIQVVKISVLVKCN</sequence>
<gene>
    <name evidence="1" type="ORF">AFUS01_LOCUS40467</name>
</gene>
<feature type="non-terminal residue" evidence="1">
    <location>
        <position position="1"/>
    </location>
</feature>
<dbReference type="Proteomes" id="UP000708208">
    <property type="component" value="Unassembled WGS sequence"/>
</dbReference>
<keyword evidence="2" id="KW-1185">Reference proteome</keyword>
<comment type="caution">
    <text evidence="1">The sequence shown here is derived from an EMBL/GenBank/DDBJ whole genome shotgun (WGS) entry which is preliminary data.</text>
</comment>
<dbReference type="EMBL" id="CAJVCH010557064">
    <property type="protein sequence ID" value="CAG7830680.1"/>
    <property type="molecule type" value="Genomic_DNA"/>
</dbReference>
<organism evidence="1 2">
    <name type="scientific">Allacma fusca</name>
    <dbReference type="NCBI Taxonomy" id="39272"/>
    <lineage>
        <taxon>Eukaryota</taxon>
        <taxon>Metazoa</taxon>
        <taxon>Ecdysozoa</taxon>
        <taxon>Arthropoda</taxon>
        <taxon>Hexapoda</taxon>
        <taxon>Collembola</taxon>
        <taxon>Symphypleona</taxon>
        <taxon>Sminthuridae</taxon>
        <taxon>Allacma</taxon>
    </lineage>
</organism>